<proteinExistence type="predicted"/>
<feature type="region of interest" description="Disordered" evidence="1">
    <location>
        <begin position="280"/>
        <end position="306"/>
    </location>
</feature>
<dbReference type="SMART" id="SM00726">
    <property type="entry name" value="UIM"/>
    <property type="match status" value="2"/>
</dbReference>
<feature type="region of interest" description="Disordered" evidence="1">
    <location>
        <begin position="391"/>
        <end position="434"/>
    </location>
</feature>
<feature type="region of interest" description="Disordered" evidence="1">
    <location>
        <begin position="628"/>
        <end position="648"/>
    </location>
</feature>
<reference evidence="4" key="1">
    <citation type="journal article" date="2006" name="PLoS Biol.">
        <title>Macronuclear genome sequence of the ciliate Tetrahymena thermophila, a model eukaryote.</title>
        <authorList>
            <person name="Eisen J.A."/>
            <person name="Coyne R.S."/>
            <person name="Wu M."/>
            <person name="Wu D."/>
            <person name="Thiagarajan M."/>
            <person name="Wortman J.R."/>
            <person name="Badger J.H."/>
            <person name="Ren Q."/>
            <person name="Amedeo P."/>
            <person name="Jones K.M."/>
            <person name="Tallon L.J."/>
            <person name="Delcher A.L."/>
            <person name="Salzberg S.L."/>
            <person name="Silva J.C."/>
            <person name="Haas B.J."/>
            <person name="Majoros W.H."/>
            <person name="Farzad M."/>
            <person name="Carlton J.M."/>
            <person name="Smith R.K. Jr."/>
            <person name="Garg J."/>
            <person name="Pearlman R.E."/>
            <person name="Karrer K.M."/>
            <person name="Sun L."/>
            <person name="Manning G."/>
            <person name="Elde N.C."/>
            <person name="Turkewitz A.P."/>
            <person name="Asai D.J."/>
            <person name="Wilkes D.E."/>
            <person name="Wang Y."/>
            <person name="Cai H."/>
            <person name="Collins K."/>
            <person name="Stewart B.A."/>
            <person name="Lee S.R."/>
            <person name="Wilamowska K."/>
            <person name="Weinberg Z."/>
            <person name="Ruzzo W.L."/>
            <person name="Wloga D."/>
            <person name="Gaertig J."/>
            <person name="Frankel J."/>
            <person name="Tsao C.-C."/>
            <person name="Gorovsky M.A."/>
            <person name="Keeling P.J."/>
            <person name="Waller R.F."/>
            <person name="Patron N.J."/>
            <person name="Cherry J.M."/>
            <person name="Stover N.A."/>
            <person name="Krieger C.J."/>
            <person name="del Toro C."/>
            <person name="Ryder H.F."/>
            <person name="Williamson S.C."/>
            <person name="Barbeau R.A."/>
            <person name="Hamilton E.P."/>
            <person name="Orias E."/>
        </authorList>
    </citation>
    <scope>NUCLEOTIDE SEQUENCE [LARGE SCALE GENOMIC DNA]</scope>
    <source>
        <strain evidence="4">SB210</strain>
    </source>
</reference>
<dbReference type="InterPro" id="IPR001357">
    <property type="entry name" value="BRCT_dom"/>
</dbReference>
<feature type="domain" description="BRCT" evidence="2">
    <location>
        <begin position="681"/>
        <end position="774"/>
    </location>
</feature>
<organism evidence="3 4">
    <name type="scientific">Tetrahymena thermophila (strain SB210)</name>
    <dbReference type="NCBI Taxonomy" id="312017"/>
    <lineage>
        <taxon>Eukaryota</taxon>
        <taxon>Sar</taxon>
        <taxon>Alveolata</taxon>
        <taxon>Ciliophora</taxon>
        <taxon>Intramacronucleata</taxon>
        <taxon>Oligohymenophorea</taxon>
        <taxon>Hymenostomatida</taxon>
        <taxon>Tetrahymenina</taxon>
        <taxon>Tetrahymenidae</taxon>
        <taxon>Tetrahymena</taxon>
    </lineage>
</organism>
<dbReference type="Gene3D" id="3.40.50.10190">
    <property type="entry name" value="BRCT domain"/>
    <property type="match status" value="1"/>
</dbReference>
<dbReference type="KEGG" id="tet:TTHERM_00411780"/>
<evidence type="ECO:0000256" key="1">
    <source>
        <dbReference type="SAM" id="MobiDB-lite"/>
    </source>
</evidence>
<gene>
    <name evidence="3" type="ORF">TTHERM_00411780</name>
</gene>
<dbReference type="Proteomes" id="UP000009168">
    <property type="component" value="Unassembled WGS sequence"/>
</dbReference>
<name>I7MFV2_TETTS</name>
<sequence length="775" mass="92171">MQNIKYKIVNLAKIDWVIKDRIMSEHNCDLASSDSQEFTIKLNLVQQDTIQRIRIGNLNVPKVKIQLQAGTPQVKNVYERVFDLLQKDEFLKEDLDQLREKIFEIDCDQKVNFVIFTFSNPYYKEKSDILKFFYILLEKKGHGQYNIKLPEKTKPPNNIQNQISLNNFQPQPTTKKQLQLLQIDKPSEANRKTLKAPEGGGGYNSIMNIKNSPTSNKKEGTSYYQYSNSKQQRNHIIQEKSFDKLFKENKQQKSILDYQLTNNNNEDDDIQKAIEMSKKELDEQNRKKEEEKKLIQQLEKKDDSYDSIETQTIENESDNDHTYLNKKDDQVEIQNKNNVNKMNVEFKQSENKNIENESFEAQLQKAIELSKQEEEKKKKLEDQQMEEEIKKIKETSNSTQLMEEEEIKEVKQKQKDLTDEEIQSQKQQNYQKSEKKQNYLMKLSENKKVNINIQYNDDSLNGNQSFINSKEDKESNQNKAQNQKNQNHTNQNNHKNVMEEEIVKDDIENDQIDDKYKKYLQNRDFEDPENIDRKQNKHNIVDSVKKNNQNQNIWNENDTMEIESSNINHKSENIQETEKSNYNKYKPNPEKGLIQSKLFDKNKLNRQDNQEQENGIQNKQRVSININNKNNSNQQQSNNNSQLHSHFQLQPHHLSDRILKFQRQQELQRKIPEKYFLFQTTLKDILRDKIITISGFEGEIREKMKQTISELGGIYQQQLDELCSYMITKDTKTDKYNLYLKNKSILKHLKIVDKNFLNMCKFQKKLLNYQDYQIQ</sequence>
<dbReference type="EMBL" id="GG662612">
    <property type="protein sequence ID" value="EAS00627.3"/>
    <property type="molecule type" value="Genomic_DNA"/>
</dbReference>
<evidence type="ECO:0000259" key="2">
    <source>
        <dbReference type="PROSITE" id="PS50172"/>
    </source>
</evidence>
<feature type="compositionally biased region" description="Acidic residues" evidence="1">
    <location>
        <begin position="499"/>
        <end position="509"/>
    </location>
</feature>
<dbReference type="GeneID" id="7825731"/>
<feature type="compositionally biased region" description="Low complexity" evidence="1">
    <location>
        <begin position="547"/>
        <end position="557"/>
    </location>
</feature>
<keyword evidence="4" id="KW-1185">Reference proteome</keyword>
<dbReference type="PROSITE" id="PS50172">
    <property type="entry name" value="BRCT"/>
    <property type="match status" value="1"/>
</dbReference>
<feature type="region of interest" description="Disordered" evidence="1">
    <location>
        <begin position="527"/>
        <end position="590"/>
    </location>
</feature>
<dbReference type="InParanoid" id="I7MFV2"/>
<dbReference type="RefSeq" id="XP_001020872.3">
    <property type="nucleotide sequence ID" value="XM_001020872.3"/>
</dbReference>
<accession>I7MFV2</accession>
<feature type="compositionally biased region" description="Polar residues" evidence="1">
    <location>
        <begin position="456"/>
        <end position="468"/>
    </location>
</feature>
<dbReference type="SUPFAM" id="SSF52113">
    <property type="entry name" value="BRCT domain"/>
    <property type="match status" value="1"/>
</dbReference>
<dbReference type="PROSITE" id="PS50330">
    <property type="entry name" value="UIM"/>
    <property type="match status" value="2"/>
</dbReference>
<feature type="region of interest" description="Disordered" evidence="1">
    <location>
        <begin position="186"/>
        <end position="221"/>
    </location>
</feature>
<feature type="compositionally biased region" description="Low complexity" evidence="1">
    <location>
        <begin position="628"/>
        <end position="642"/>
    </location>
</feature>
<feature type="compositionally biased region" description="Polar residues" evidence="1">
    <location>
        <begin position="205"/>
        <end position="215"/>
    </location>
</feature>
<feature type="compositionally biased region" description="Low complexity" evidence="1">
    <location>
        <begin position="477"/>
        <end position="495"/>
    </location>
</feature>
<protein>
    <submittedName>
        <fullName evidence="3">Ubiquitin interaction motif protein</fullName>
    </submittedName>
</protein>
<feature type="compositionally biased region" description="Basic and acidic residues" evidence="1">
    <location>
        <begin position="569"/>
        <end position="581"/>
    </location>
</feature>
<feature type="compositionally biased region" description="Basic and acidic residues" evidence="1">
    <location>
        <begin position="280"/>
        <end position="304"/>
    </location>
</feature>
<dbReference type="Pfam" id="PF02809">
    <property type="entry name" value="UIM"/>
    <property type="match status" value="2"/>
</dbReference>
<evidence type="ECO:0000313" key="4">
    <source>
        <dbReference type="Proteomes" id="UP000009168"/>
    </source>
</evidence>
<dbReference type="InterPro" id="IPR036420">
    <property type="entry name" value="BRCT_dom_sf"/>
</dbReference>
<feature type="compositionally biased region" description="Basic and acidic residues" evidence="1">
    <location>
        <begin position="408"/>
        <end position="417"/>
    </location>
</feature>
<feature type="region of interest" description="Disordered" evidence="1">
    <location>
        <begin position="456"/>
        <end position="509"/>
    </location>
</feature>
<dbReference type="InterPro" id="IPR003903">
    <property type="entry name" value="UIM_dom"/>
</dbReference>
<dbReference type="Pfam" id="PF00533">
    <property type="entry name" value="BRCT"/>
    <property type="match status" value="1"/>
</dbReference>
<feature type="compositionally biased region" description="Basic and acidic residues" evidence="1">
    <location>
        <begin position="527"/>
        <end position="545"/>
    </location>
</feature>
<evidence type="ECO:0000313" key="3">
    <source>
        <dbReference type="EMBL" id="EAS00627.3"/>
    </source>
</evidence>
<dbReference type="AlphaFoldDB" id="I7MFV2"/>